<dbReference type="InterPro" id="IPR052550">
    <property type="entry name" value="Pyrimidine_5'-ntase_YjjG"/>
</dbReference>
<organism evidence="1">
    <name type="scientific">bioreactor metagenome</name>
    <dbReference type="NCBI Taxonomy" id="1076179"/>
    <lineage>
        <taxon>unclassified sequences</taxon>
        <taxon>metagenomes</taxon>
        <taxon>ecological metagenomes</taxon>
    </lineage>
</organism>
<dbReference type="SUPFAM" id="SSF56784">
    <property type="entry name" value="HAD-like"/>
    <property type="match status" value="1"/>
</dbReference>
<dbReference type="Gene3D" id="3.40.50.1000">
    <property type="entry name" value="HAD superfamily/HAD-like"/>
    <property type="match status" value="1"/>
</dbReference>
<proteinExistence type="predicted"/>
<dbReference type="GO" id="GO:0008253">
    <property type="term" value="F:5'-nucleotidase activity"/>
    <property type="evidence" value="ECO:0007669"/>
    <property type="project" value="UniProtKB-EC"/>
</dbReference>
<dbReference type="InterPro" id="IPR023214">
    <property type="entry name" value="HAD_sf"/>
</dbReference>
<dbReference type="EC" id="3.1.3.5" evidence="1"/>
<keyword evidence="1" id="KW-0378">Hydrolase</keyword>
<dbReference type="InterPro" id="IPR036412">
    <property type="entry name" value="HAD-like_sf"/>
</dbReference>
<evidence type="ECO:0000313" key="1">
    <source>
        <dbReference type="EMBL" id="MPM49279.1"/>
    </source>
</evidence>
<dbReference type="PANTHER" id="PTHR47478:SF1">
    <property type="entry name" value="PYRIMIDINE 5'-NUCLEOTIDASE YJJG"/>
    <property type="match status" value="1"/>
</dbReference>
<accession>A0A645A7X1</accession>
<dbReference type="AlphaFoldDB" id="A0A645A7X1"/>
<dbReference type="PANTHER" id="PTHR47478">
    <property type="match status" value="1"/>
</dbReference>
<dbReference type="EMBL" id="VSSQ01012457">
    <property type="protein sequence ID" value="MPM49279.1"/>
    <property type="molecule type" value="Genomic_DNA"/>
</dbReference>
<sequence>MVGDTLTSDIKGGLDSGIDTCWYNPYGLQPSELIKSTYTIKELSELKEILGM</sequence>
<comment type="caution">
    <text evidence="1">The sequence shown here is derived from an EMBL/GenBank/DDBJ whole genome shotgun (WGS) entry which is preliminary data.</text>
</comment>
<dbReference type="Pfam" id="PF13242">
    <property type="entry name" value="Hydrolase_like"/>
    <property type="match status" value="1"/>
</dbReference>
<gene>
    <name evidence="1" type="primary">yjjG_10</name>
    <name evidence="1" type="ORF">SDC9_96007</name>
</gene>
<protein>
    <submittedName>
        <fullName evidence="1">Pyrimidine 5'-nucleotidase YjjG</fullName>
        <ecNumber evidence="1">3.1.3.5</ecNumber>
    </submittedName>
</protein>
<reference evidence="1" key="1">
    <citation type="submission" date="2019-08" db="EMBL/GenBank/DDBJ databases">
        <authorList>
            <person name="Kucharzyk K."/>
            <person name="Murdoch R.W."/>
            <person name="Higgins S."/>
            <person name="Loffler F."/>
        </authorList>
    </citation>
    <scope>NUCLEOTIDE SEQUENCE</scope>
</reference>
<name>A0A645A7X1_9ZZZZ</name>